<dbReference type="Pfam" id="PF21864">
    <property type="entry name" value="MORF_dom"/>
    <property type="match status" value="1"/>
</dbReference>
<sequence>MNPPKGYPHRDELINGYIKTLALALGSEEEAKLSIYSVSTKYYYAFSCKVNEKLVHKIRSLPNVRWALPDSYLNDVENDYGGEPFVDGKIVPYKEKYHADWLSGHTEMDQLLEN</sequence>
<feature type="domain" description="MORF/ORRM1/DAG-like MORF" evidence="2">
    <location>
        <begin position="1"/>
        <end position="85"/>
    </location>
</feature>
<comment type="caution">
    <text evidence="3">The sequence shown here is derived from an EMBL/GenBank/DDBJ whole genome shotgun (WGS) entry which is preliminary data.</text>
</comment>
<evidence type="ECO:0000313" key="4">
    <source>
        <dbReference type="Proteomes" id="UP000554482"/>
    </source>
</evidence>
<proteinExistence type="predicted"/>
<evidence type="ECO:0000256" key="1">
    <source>
        <dbReference type="ARBA" id="ARBA00022946"/>
    </source>
</evidence>
<protein>
    <submittedName>
        <fullName evidence="3">Multiple organellar rna editing factor 8 protein</fullName>
    </submittedName>
</protein>
<organism evidence="3 4">
    <name type="scientific">Thalictrum thalictroides</name>
    <name type="common">Rue-anemone</name>
    <name type="synonym">Anemone thalictroides</name>
    <dbReference type="NCBI Taxonomy" id="46969"/>
    <lineage>
        <taxon>Eukaryota</taxon>
        <taxon>Viridiplantae</taxon>
        <taxon>Streptophyta</taxon>
        <taxon>Embryophyta</taxon>
        <taxon>Tracheophyta</taxon>
        <taxon>Spermatophyta</taxon>
        <taxon>Magnoliopsida</taxon>
        <taxon>Ranunculales</taxon>
        <taxon>Ranunculaceae</taxon>
        <taxon>Thalictroideae</taxon>
        <taxon>Thalictrum</taxon>
    </lineage>
</organism>
<dbReference type="InterPro" id="IPR054059">
    <property type="entry name" value="MORF/ORRM1/DAG-like_MORF"/>
</dbReference>
<dbReference type="GO" id="GO:0080156">
    <property type="term" value="P:mitochondrial mRNA modification"/>
    <property type="evidence" value="ECO:0007669"/>
    <property type="project" value="TreeGrafter"/>
</dbReference>
<gene>
    <name evidence="3" type="ORF">FRX31_028763</name>
</gene>
<dbReference type="Proteomes" id="UP000554482">
    <property type="component" value="Unassembled WGS sequence"/>
</dbReference>
<dbReference type="InterPro" id="IPR039206">
    <property type="entry name" value="MORF/ORRM1/DAG-like"/>
</dbReference>
<dbReference type="AlphaFoldDB" id="A0A7J6VAF2"/>
<dbReference type="GO" id="GO:0016554">
    <property type="term" value="P:cytidine to uridine editing"/>
    <property type="evidence" value="ECO:0007669"/>
    <property type="project" value="InterPro"/>
</dbReference>
<dbReference type="PANTHER" id="PTHR31346:SF12">
    <property type="entry name" value="MULTIPLE ORGANELLAR RNA EDITING FACTOR 7, MITOCHONDRIAL"/>
    <property type="match status" value="1"/>
</dbReference>
<name>A0A7J6VAF2_THATH</name>
<dbReference type="EMBL" id="JABWDY010035924">
    <property type="protein sequence ID" value="KAF5181648.1"/>
    <property type="molecule type" value="Genomic_DNA"/>
</dbReference>
<dbReference type="GO" id="GO:0005739">
    <property type="term" value="C:mitochondrion"/>
    <property type="evidence" value="ECO:0007669"/>
    <property type="project" value="TreeGrafter"/>
</dbReference>
<accession>A0A7J6VAF2</accession>
<evidence type="ECO:0000259" key="2">
    <source>
        <dbReference type="Pfam" id="PF21864"/>
    </source>
</evidence>
<dbReference type="OrthoDB" id="1913091at2759"/>
<dbReference type="PANTHER" id="PTHR31346">
    <property type="entry name" value="MULTIPLE ORGANELLAR RNA EDITING FACTOR 2, CHLOROPLASTIC-RELATED-RELATED"/>
    <property type="match status" value="1"/>
</dbReference>
<keyword evidence="1" id="KW-0809">Transit peptide</keyword>
<reference evidence="3 4" key="1">
    <citation type="submission" date="2020-06" db="EMBL/GenBank/DDBJ databases">
        <title>Transcriptomic and genomic resources for Thalictrum thalictroides and T. hernandezii: Facilitating candidate gene discovery in an emerging model plant lineage.</title>
        <authorList>
            <person name="Arias T."/>
            <person name="Riano-Pachon D.M."/>
            <person name="Di Stilio V.S."/>
        </authorList>
    </citation>
    <scope>NUCLEOTIDE SEQUENCE [LARGE SCALE GENOMIC DNA]</scope>
    <source>
        <strain evidence="4">cv. WT478/WT964</strain>
        <tissue evidence="3">Leaves</tissue>
    </source>
</reference>
<keyword evidence="4" id="KW-1185">Reference proteome</keyword>
<evidence type="ECO:0000313" key="3">
    <source>
        <dbReference type="EMBL" id="KAF5181648.1"/>
    </source>
</evidence>